<dbReference type="GO" id="GO:0008281">
    <property type="term" value="F:sulfonylurea receptor activity"/>
    <property type="evidence" value="ECO:0007669"/>
    <property type="project" value="InterPro"/>
</dbReference>
<evidence type="ECO:0000256" key="7">
    <source>
        <dbReference type="ARBA" id="ARBA00022840"/>
    </source>
</evidence>
<dbReference type="GO" id="GO:0032991">
    <property type="term" value="C:protein-containing complex"/>
    <property type="evidence" value="ECO:0007669"/>
    <property type="project" value="UniProtKB-ARBA"/>
</dbReference>
<dbReference type="GO" id="GO:0016887">
    <property type="term" value="F:ATP hydrolysis activity"/>
    <property type="evidence" value="ECO:0007669"/>
    <property type="project" value="InterPro"/>
</dbReference>
<protein>
    <submittedName>
        <fullName evidence="17">ATP-binding cassette sub-family C member 8-like isoform X1</fullName>
    </submittedName>
</protein>
<dbReference type="GO" id="GO:0006813">
    <property type="term" value="P:potassium ion transport"/>
    <property type="evidence" value="ECO:0007669"/>
    <property type="project" value="InterPro"/>
</dbReference>
<dbReference type="CDD" id="cd03250">
    <property type="entry name" value="ABCC_MRP_domain1"/>
    <property type="match status" value="1"/>
</dbReference>
<dbReference type="OrthoDB" id="6500128at2759"/>
<dbReference type="InterPro" id="IPR011527">
    <property type="entry name" value="ABC1_TM_dom"/>
</dbReference>
<feature type="transmembrane region" description="Helical" evidence="13">
    <location>
        <begin position="194"/>
        <end position="213"/>
    </location>
</feature>
<evidence type="ECO:0000256" key="1">
    <source>
        <dbReference type="ARBA" id="ARBA00004141"/>
    </source>
</evidence>
<evidence type="ECO:0000259" key="15">
    <source>
        <dbReference type="PROSITE" id="PS50929"/>
    </source>
</evidence>
<dbReference type="Gene3D" id="3.40.50.300">
    <property type="entry name" value="P-loop containing nucleotide triphosphate hydrolases"/>
    <property type="match status" value="2"/>
</dbReference>
<feature type="transmembrane region" description="Helical" evidence="13">
    <location>
        <begin position="55"/>
        <end position="78"/>
    </location>
</feature>
<dbReference type="CDD" id="cd18602">
    <property type="entry name" value="ABC_6TM_SUR1_D2_like"/>
    <property type="match status" value="1"/>
</dbReference>
<feature type="transmembrane region" description="Helical" evidence="13">
    <location>
        <begin position="375"/>
        <end position="395"/>
    </location>
</feature>
<dbReference type="GO" id="GO:0005886">
    <property type="term" value="C:plasma membrane"/>
    <property type="evidence" value="ECO:0007669"/>
    <property type="project" value="UniProtKB-ARBA"/>
</dbReference>
<evidence type="ECO:0000313" key="16">
    <source>
        <dbReference type="Proteomes" id="UP000694845"/>
    </source>
</evidence>
<dbReference type="InterPro" id="IPR017871">
    <property type="entry name" value="ABC_transporter-like_CS"/>
</dbReference>
<feature type="domain" description="ABC transporter" evidence="14">
    <location>
        <begin position="1345"/>
        <end position="1579"/>
    </location>
</feature>
<dbReference type="PROSITE" id="PS50929">
    <property type="entry name" value="ABC_TM1F"/>
    <property type="match status" value="2"/>
</dbReference>
<dbReference type="Pfam" id="PF00664">
    <property type="entry name" value="ABC_membrane"/>
    <property type="match status" value="2"/>
</dbReference>
<evidence type="ECO:0000256" key="11">
    <source>
        <dbReference type="ARBA" id="ARBA00023180"/>
    </source>
</evidence>
<feature type="transmembrane region" description="Helical" evidence="13">
    <location>
        <begin position="1256"/>
        <end position="1277"/>
    </location>
</feature>
<keyword evidence="11" id="KW-0325">Glycoprotein</keyword>
<comment type="similarity">
    <text evidence="2">Belongs to the ABC transporter superfamily. ABCC family. Conjugate transporter (TC 3.A.1.208) subfamily.</text>
</comment>
<dbReference type="CDD" id="cd03244">
    <property type="entry name" value="ABCC_MRP_domain2"/>
    <property type="match status" value="1"/>
</dbReference>
<dbReference type="SMART" id="SM00382">
    <property type="entry name" value="AAA"/>
    <property type="match status" value="2"/>
</dbReference>
<keyword evidence="7" id="KW-0067">ATP-binding</keyword>
<dbReference type="FunFam" id="3.40.50.300:FF:002366">
    <property type="entry name" value="Uncharacterized protein"/>
    <property type="match status" value="1"/>
</dbReference>
<feature type="transmembrane region" description="Helical" evidence="13">
    <location>
        <begin position="1070"/>
        <end position="1096"/>
    </location>
</feature>
<evidence type="ECO:0000256" key="5">
    <source>
        <dbReference type="ARBA" id="ARBA00022737"/>
    </source>
</evidence>
<dbReference type="GO" id="GO:0005524">
    <property type="term" value="F:ATP binding"/>
    <property type="evidence" value="ECO:0007669"/>
    <property type="project" value="UniProtKB-KW"/>
</dbReference>
<feature type="domain" description="ABC transporter" evidence="14">
    <location>
        <begin position="714"/>
        <end position="942"/>
    </location>
</feature>
<evidence type="ECO:0000256" key="6">
    <source>
        <dbReference type="ARBA" id="ARBA00022741"/>
    </source>
</evidence>
<keyword evidence="4 13" id="KW-0812">Transmembrane</keyword>
<feature type="coiled-coil region" evidence="12">
    <location>
        <begin position="945"/>
        <end position="976"/>
    </location>
</feature>
<keyword evidence="12" id="KW-0175">Coiled coil</keyword>
<evidence type="ECO:0000256" key="8">
    <source>
        <dbReference type="ARBA" id="ARBA00022989"/>
    </source>
</evidence>
<gene>
    <name evidence="17" type="primary">LOC110974075</name>
</gene>
<sequence>MDLFLHKSTCHRFRVGMDQVLGKFNWYCGVNNTETLDNLTFDLNHTLYNACFVDLAYTLPHLIFIVLGVLVLFILGCCTRIRKERHWYLIQYPGHNCRWVINFIFFSLLLCQIAEGILNELEVYNGQPTRPHLYVPAVLVFVGTILAMFYYNQMETWNRRHMAWLLLVYWALALGGEVTRLLNFLHDLGVDLTILRVDLNLAAIAIYSLFLLLELNVIRVKIFKCCCEEEKFPEDLKKDDMHYLQGYTSLLSSAFYWWLNWIFKKGYKQALEMSDLGSLSEIHTTKYQRDTFTRALKKEQERAKANKTSLSLYRVYARAFGFRILVGGFVKFFGDAATFIPPLALAGAINYVTKIFYKTPEEEYIRGEYVSVQEFLSNGFVLIIIMFWSNIVKLLSQQGHYHIVITESAHLKSSMQAAIYDKSLRLSSYTISGGSMTMGQITNHMSVDTTNILNSTQWVHYIWSIPFLIIGYMVILYFELGVASLIGCVVFFITIPIQAVIARQTAKYQKAIMEKSDERLKRTNELLQGIKLIKLYGWEDMFYTAIKKVRGLEILNMMKAMGWRILLTTITSASPLMVTLVSYGLYTKLTGLPLTSGVAFAALSVFNQMSLPLFLMPMVFVMHINAVVSTKRLQAFFEAAEIETLELDEGDTEIEAGKGLINEKVAVRQPKRHRAEDRQRLLSSMEDEEDGVMEGIHSVSRSPVHPSIPDNLAIRIQGDYTWDQTASTPTIRNIDLDIPVGKLTMVVGQVGSGKSSLLSAILGEMTTVSGRVQWNRKYNSVAYGAQKAWLLNASLKENVLFGNQLENDRYKRVIAACSLQPDIDILPGGDKTEIGEKGINLSGGQKQRVSVGRAMYSYNEVVILDDPLSALDMHVGSHLFKEGIEDYLMKKSKRTVILVTHQLQYADKADKIVYMKDGQIQHQGTLEEIREENPELVANWTATANEAMEESESEGEEQVKEERAKLVRQVSSIMEEEKKAELARSESTAGKLVEKEERAEGSVSWRVYLVYIRHLGFGVFFFQLLLLMGRNGLSIGTNYWLAAWSEHGNTLNISQNGTEDPLLGYYLGGYAGLSVANIIIGAAASTVLYIGSLIAAKKLHNSMLNTIISAPLRFFDTTPIGRVLNRFSSDTAVIDMQLGGTLLTFLSFSLNCISAVLVDAIVTWYFVIALIPIFFLYILLMKVFITTSRELQRLDSISKSPVYAHFSESLGGLSTIRAYKQQQRFQKLLVKKIESSNLTFLYLNTGNRWLGSRLDLIGASIVLFAGLATMVTALTGGSLQPSLVGLAITYALSISSQLNWVIRMSANLEMQMNAMERVEYYKSVKKEDYDGLLEPGSDWPDRGEILYKGVSARYATELEPVLHDIDIHFRAGEKVGICGRTGSGKSSLTLTLFRIIQTFRGQILIDGMNIAHLPLVEVRRRLAIIPQDPVLFTGTIRFNLDARGEHDDNALWEALKIAQLKDVVSDLDLKLDAMVTEGGENFSVGQRQLFCLARAFLRKTRILVMDEATASIDLETDAILQDVVASAFKERTVLTIAHRVQTILDSDHILVLNEGRIAEYDTPQNLLAQEDSIFASLVRAGS</sequence>
<keyword evidence="9 13" id="KW-0472">Membrane</keyword>
<evidence type="ECO:0000313" key="17">
    <source>
        <dbReference type="RefSeq" id="XP_022081105.1"/>
    </source>
</evidence>
<dbReference type="PROSITE" id="PS00211">
    <property type="entry name" value="ABC_TRANSPORTER_1"/>
    <property type="match status" value="2"/>
</dbReference>
<feature type="transmembrane region" description="Helical" evidence="13">
    <location>
        <begin position="565"/>
        <end position="586"/>
    </location>
</feature>
<feature type="domain" description="ABC transmembrane type-1" evidence="15">
    <location>
        <begin position="1024"/>
        <end position="1310"/>
    </location>
</feature>
<feature type="transmembrane region" description="Helical" evidence="13">
    <location>
        <begin position="99"/>
        <end position="118"/>
    </location>
</feature>
<dbReference type="FunFam" id="1.20.1560.10:FF:000006">
    <property type="entry name" value="ATP-binding cassette, sub-family C (CFTR/MRP), member 9"/>
    <property type="match status" value="1"/>
</dbReference>
<evidence type="ECO:0000259" key="14">
    <source>
        <dbReference type="PROSITE" id="PS50893"/>
    </source>
</evidence>
<reference evidence="17" key="1">
    <citation type="submission" date="2025-08" db="UniProtKB">
        <authorList>
            <consortium name="RefSeq"/>
        </authorList>
    </citation>
    <scope>IDENTIFICATION</scope>
</reference>
<dbReference type="Gene3D" id="1.20.1560.10">
    <property type="entry name" value="ABC transporter type 1, transmembrane domain"/>
    <property type="match status" value="2"/>
</dbReference>
<accession>A0A8B7XMA5</accession>
<feature type="transmembrane region" description="Helical" evidence="13">
    <location>
        <begin position="484"/>
        <end position="502"/>
    </location>
</feature>
<name>A0A8B7XMA5_ACAPL</name>
<dbReference type="InterPro" id="IPR003593">
    <property type="entry name" value="AAA+_ATPase"/>
</dbReference>
<dbReference type="GeneID" id="110974075"/>
<feature type="transmembrane region" description="Helical" evidence="13">
    <location>
        <begin position="458"/>
        <end position="478"/>
    </location>
</feature>
<feature type="transmembrane region" description="Helical" evidence="13">
    <location>
        <begin position="133"/>
        <end position="151"/>
    </location>
</feature>
<feature type="domain" description="ABC transmembrane type-1" evidence="15">
    <location>
        <begin position="325"/>
        <end position="625"/>
    </location>
</feature>
<feature type="transmembrane region" description="Helical" evidence="13">
    <location>
        <begin position="163"/>
        <end position="182"/>
    </location>
</feature>
<dbReference type="InterPro" id="IPR050173">
    <property type="entry name" value="ABC_transporter_C-like"/>
</dbReference>
<dbReference type="FunFam" id="3.40.50.300:FF:000163">
    <property type="entry name" value="Multidrug resistance-associated protein member 4"/>
    <property type="match status" value="1"/>
</dbReference>
<evidence type="ECO:0000256" key="9">
    <source>
        <dbReference type="ARBA" id="ARBA00023136"/>
    </source>
</evidence>
<keyword evidence="8 13" id="KW-1133">Transmembrane helix</keyword>
<evidence type="ECO:0000256" key="4">
    <source>
        <dbReference type="ARBA" id="ARBA00022692"/>
    </source>
</evidence>
<evidence type="ECO:0000256" key="10">
    <source>
        <dbReference type="ARBA" id="ARBA00023170"/>
    </source>
</evidence>
<dbReference type="Proteomes" id="UP000694845">
    <property type="component" value="Unplaced"/>
</dbReference>
<dbReference type="PRINTS" id="PR01092">
    <property type="entry name" value="SULFNYLUREAR"/>
</dbReference>
<keyword evidence="6" id="KW-0547">Nucleotide-binding</keyword>
<dbReference type="InterPro" id="IPR003439">
    <property type="entry name" value="ABC_transporter-like_ATP-bd"/>
</dbReference>
<keyword evidence="10" id="KW-0675">Receptor</keyword>
<evidence type="ECO:0000256" key="3">
    <source>
        <dbReference type="ARBA" id="ARBA00022448"/>
    </source>
</evidence>
<evidence type="ECO:0000256" key="12">
    <source>
        <dbReference type="SAM" id="Coils"/>
    </source>
</evidence>
<feature type="transmembrane region" description="Helical" evidence="13">
    <location>
        <begin position="1138"/>
        <end position="1158"/>
    </location>
</feature>
<dbReference type="RefSeq" id="XP_022081105.1">
    <property type="nucleotide sequence ID" value="XM_022225413.1"/>
</dbReference>
<keyword evidence="5" id="KW-0677">Repeat</keyword>
<dbReference type="SUPFAM" id="SSF90123">
    <property type="entry name" value="ABC transporter transmembrane region"/>
    <property type="match status" value="2"/>
</dbReference>
<proteinExistence type="inferred from homology"/>
<dbReference type="PROSITE" id="PS50893">
    <property type="entry name" value="ABC_TRANSPORTER_2"/>
    <property type="match status" value="2"/>
</dbReference>
<evidence type="ECO:0000256" key="2">
    <source>
        <dbReference type="ARBA" id="ARBA00009726"/>
    </source>
</evidence>
<keyword evidence="16" id="KW-1185">Reference proteome</keyword>
<keyword evidence="3" id="KW-0813">Transport</keyword>
<organism evidence="16 17">
    <name type="scientific">Acanthaster planci</name>
    <name type="common">Crown-of-thorns starfish</name>
    <dbReference type="NCBI Taxonomy" id="133434"/>
    <lineage>
        <taxon>Eukaryota</taxon>
        <taxon>Metazoa</taxon>
        <taxon>Echinodermata</taxon>
        <taxon>Eleutherozoa</taxon>
        <taxon>Asterozoa</taxon>
        <taxon>Asteroidea</taxon>
        <taxon>Valvatacea</taxon>
        <taxon>Valvatida</taxon>
        <taxon>Acanthasteridae</taxon>
        <taxon>Acanthaster</taxon>
    </lineage>
</organism>
<dbReference type="FunFam" id="1.20.1560.10:FF:000013">
    <property type="entry name" value="ABC transporter C family member 2"/>
    <property type="match status" value="1"/>
</dbReference>
<dbReference type="InterPro" id="IPR027417">
    <property type="entry name" value="P-loop_NTPase"/>
</dbReference>
<feature type="transmembrane region" description="Helical" evidence="13">
    <location>
        <begin position="1008"/>
        <end position="1028"/>
    </location>
</feature>
<dbReference type="Pfam" id="PF00005">
    <property type="entry name" value="ABC_tran"/>
    <property type="match status" value="2"/>
</dbReference>
<dbReference type="InterPro" id="IPR000388">
    <property type="entry name" value="ABCC8/9"/>
</dbReference>
<dbReference type="PANTHER" id="PTHR24223">
    <property type="entry name" value="ATP-BINDING CASSETTE SUB-FAMILY C"/>
    <property type="match status" value="1"/>
</dbReference>
<feature type="transmembrane region" description="Helical" evidence="13">
    <location>
        <begin position="1164"/>
        <end position="1185"/>
    </location>
</feature>
<dbReference type="InterPro" id="IPR036640">
    <property type="entry name" value="ABC1_TM_sf"/>
</dbReference>
<evidence type="ECO:0000256" key="13">
    <source>
        <dbReference type="SAM" id="Phobius"/>
    </source>
</evidence>
<dbReference type="GO" id="GO:0140359">
    <property type="term" value="F:ABC-type transporter activity"/>
    <property type="evidence" value="ECO:0007669"/>
    <property type="project" value="InterPro"/>
</dbReference>
<feature type="transmembrane region" description="Helical" evidence="13">
    <location>
        <begin position="598"/>
        <end position="622"/>
    </location>
</feature>
<comment type="subcellular location">
    <subcellularLocation>
        <location evidence="1">Membrane</location>
        <topology evidence="1">Multi-pass membrane protein</topology>
    </subcellularLocation>
</comment>
<dbReference type="SUPFAM" id="SSF52540">
    <property type="entry name" value="P-loop containing nucleoside triphosphate hydrolases"/>
    <property type="match status" value="2"/>
</dbReference>
<dbReference type="PANTHER" id="PTHR24223:SF461">
    <property type="entry name" value="ATP-BINDING CASSETTE SUB-FAMILY C MEMBER SUR"/>
    <property type="match status" value="1"/>
</dbReference>
<dbReference type="KEGG" id="aplc:110974075"/>
<feature type="transmembrane region" description="Helical" evidence="13">
    <location>
        <begin position="1283"/>
        <end position="1302"/>
    </location>
</feature>